<dbReference type="PANTHER" id="PTHR30558:SF13">
    <property type="entry name" value="BIOPOLYMER TRANSPORT PROTEIN EXBD2"/>
    <property type="match status" value="1"/>
</dbReference>
<sequence length="133" mass="14746">MRKHAAKSQDDATIDMTPMLDIVFIMLIFFIVTAAFVKEAGIDVNRPQSLTAVPQTKANIMIAVSSQNEVWMQKKRVDVRAIRANVERLRAENPEGTVVIQADREAKAGIMTDVVDAVRAAGVMDYVVSTREQ</sequence>
<evidence type="ECO:0000256" key="6">
    <source>
        <dbReference type="ARBA" id="ARBA00023136"/>
    </source>
</evidence>
<dbReference type="GO" id="GO:0022857">
    <property type="term" value="F:transmembrane transporter activity"/>
    <property type="evidence" value="ECO:0007669"/>
    <property type="project" value="InterPro"/>
</dbReference>
<keyword evidence="10" id="KW-1185">Reference proteome</keyword>
<accession>A0A501PP07</accession>
<feature type="transmembrane region" description="Helical" evidence="8">
    <location>
        <begin position="20"/>
        <end position="37"/>
    </location>
</feature>
<comment type="subcellular location">
    <subcellularLocation>
        <location evidence="1">Cell membrane</location>
        <topology evidence="1">Single-pass membrane protein</topology>
    </subcellularLocation>
    <subcellularLocation>
        <location evidence="7">Cell membrane</location>
        <topology evidence="7">Single-pass type II membrane protein</topology>
    </subcellularLocation>
</comment>
<evidence type="ECO:0000256" key="1">
    <source>
        <dbReference type="ARBA" id="ARBA00004162"/>
    </source>
</evidence>
<dbReference type="EMBL" id="VFIY01000005">
    <property type="protein sequence ID" value="TPD61888.1"/>
    <property type="molecule type" value="Genomic_DNA"/>
</dbReference>
<dbReference type="Gene3D" id="3.30.420.270">
    <property type="match status" value="1"/>
</dbReference>
<keyword evidence="3" id="KW-1003">Cell membrane</keyword>
<proteinExistence type="inferred from homology"/>
<reference evidence="10" key="1">
    <citation type="submission" date="2019-06" db="EMBL/GenBank/DDBJ databases">
        <title>The complete genome of Emcibacter congregatus ZYLT.</title>
        <authorList>
            <person name="Zhao Z."/>
        </authorList>
    </citation>
    <scope>NUCLEOTIDE SEQUENCE [LARGE SCALE GENOMIC DNA]</scope>
    <source>
        <strain evidence="10">MCCC 1A06723</strain>
    </source>
</reference>
<evidence type="ECO:0000256" key="3">
    <source>
        <dbReference type="ARBA" id="ARBA00022475"/>
    </source>
</evidence>
<keyword evidence="7" id="KW-0813">Transport</keyword>
<dbReference type="PANTHER" id="PTHR30558">
    <property type="entry name" value="EXBD MEMBRANE COMPONENT OF PMF-DRIVEN MACROMOLECULE IMPORT SYSTEM"/>
    <property type="match status" value="1"/>
</dbReference>
<evidence type="ECO:0000256" key="5">
    <source>
        <dbReference type="ARBA" id="ARBA00022989"/>
    </source>
</evidence>
<evidence type="ECO:0000256" key="7">
    <source>
        <dbReference type="RuleBase" id="RU003879"/>
    </source>
</evidence>
<evidence type="ECO:0000313" key="10">
    <source>
        <dbReference type="Proteomes" id="UP000319148"/>
    </source>
</evidence>
<dbReference type="GO" id="GO:0005886">
    <property type="term" value="C:plasma membrane"/>
    <property type="evidence" value="ECO:0007669"/>
    <property type="project" value="UniProtKB-SubCell"/>
</dbReference>
<dbReference type="OrthoDB" id="5456447at2"/>
<keyword evidence="5 8" id="KW-1133">Transmembrane helix</keyword>
<evidence type="ECO:0000256" key="2">
    <source>
        <dbReference type="ARBA" id="ARBA00005811"/>
    </source>
</evidence>
<keyword evidence="6 8" id="KW-0472">Membrane</keyword>
<protein>
    <submittedName>
        <fullName evidence="9">Biopolymer transporter ExbD</fullName>
    </submittedName>
</protein>
<dbReference type="AlphaFoldDB" id="A0A501PP07"/>
<dbReference type="RefSeq" id="WP_139939713.1">
    <property type="nucleotide sequence ID" value="NZ_JBHSYP010000003.1"/>
</dbReference>
<gene>
    <name evidence="9" type="ORF">FIV46_06685</name>
</gene>
<dbReference type="Pfam" id="PF02472">
    <property type="entry name" value="ExbD"/>
    <property type="match status" value="1"/>
</dbReference>
<keyword evidence="7" id="KW-0653">Protein transport</keyword>
<comment type="caution">
    <text evidence="9">The sequence shown here is derived from an EMBL/GenBank/DDBJ whole genome shotgun (WGS) entry which is preliminary data.</text>
</comment>
<evidence type="ECO:0000313" key="9">
    <source>
        <dbReference type="EMBL" id="TPD61888.1"/>
    </source>
</evidence>
<keyword evidence="4 7" id="KW-0812">Transmembrane</keyword>
<organism evidence="9 10">
    <name type="scientific">Emcibacter nanhaiensis</name>
    <dbReference type="NCBI Taxonomy" id="1505037"/>
    <lineage>
        <taxon>Bacteria</taxon>
        <taxon>Pseudomonadati</taxon>
        <taxon>Pseudomonadota</taxon>
        <taxon>Alphaproteobacteria</taxon>
        <taxon>Emcibacterales</taxon>
        <taxon>Emcibacteraceae</taxon>
        <taxon>Emcibacter</taxon>
    </lineage>
</organism>
<dbReference type="GO" id="GO:0015031">
    <property type="term" value="P:protein transport"/>
    <property type="evidence" value="ECO:0007669"/>
    <property type="project" value="UniProtKB-KW"/>
</dbReference>
<dbReference type="InterPro" id="IPR003400">
    <property type="entry name" value="ExbD"/>
</dbReference>
<name>A0A501PP07_9PROT</name>
<evidence type="ECO:0000256" key="4">
    <source>
        <dbReference type="ARBA" id="ARBA00022692"/>
    </source>
</evidence>
<dbReference type="Proteomes" id="UP000319148">
    <property type="component" value="Unassembled WGS sequence"/>
</dbReference>
<evidence type="ECO:0000256" key="8">
    <source>
        <dbReference type="SAM" id="Phobius"/>
    </source>
</evidence>
<comment type="similarity">
    <text evidence="2 7">Belongs to the ExbD/TolR family.</text>
</comment>